<keyword evidence="1 3" id="KW-0697">Rotamase</keyword>
<keyword evidence="2 3" id="KW-0413">Isomerase</keyword>
<feature type="domain" description="PPIase cyclophilin-type" evidence="5">
    <location>
        <begin position="67"/>
        <end position="252"/>
    </location>
</feature>
<dbReference type="PRINTS" id="PR00153">
    <property type="entry name" value="CSAPPISMRASE"/>
</dbReference>
<dbReference type="Pfam" id="PF00160">
    <property type="entry name" value="Pro_isomerase"/>
    <property type="match status" value="1"/>
</dbReference>
<evidence type="ECO:0000256" key="4">
    <source>
        <dbReference type="SAM" id="Phobius"/>
    </source>
</evidence>
<dbReference type="PROSITE" id="PS50072">
    <property type="entry name" value="CSA_PPIASE_2"/>
    <property type="match status" value="1"/>
</dbReference>
<protein>
    <recommendedName>
        <fullName evidence="3">Peptidyl-prolyl cis-trans isomerase</fullName>
        <shortName evidence="3">PPIase</shortName>
        <ecNumber evidence="3">5.2.1.8</ecNumber>
    </recommendedName>
</protein>
<dbReference type="PANTHER" id="PTHR45625">
    <property type="entry name" value="PEPTIDYL-PROLYL CIS-TRANS ISOMERASE-RELATED"/>
    <property type="match status" value="1"/>
</dbReference>
<evidence type="ECO:0000313" key="6">
    <source>
        <dbReference type="EMBL" id="KKQ34872.1"/>
    </source>
</evidence>
<comment type="caution">
    <text evidence="6">The sequence shown here is derived from an EMBL/GenBank/DDBJ whole genome shotgun (WGS) entry which is preliminary data.</text>
</comment>
<dbReference type="EMBL" id="LBTH01000044">
    <property type="protein sequence ID" value="KKQ34872.1"/>
    <property type="molecule type" value="Genomic_DNA"/>
</dbReference>
<organism evidence="6 7">
    <name type="scientific">candidate division WS6 bacterium GW2011_GWA2_37_6</name>
    <dbReference type="NCBI Taxonomy" id="1619087"/>
    <lineage>
        <taxon>Bacteria</taxon>
        <taxon>Candidatus Dojkabacteria</taxon>
    </lineage>
</organism>
<dbReference type="SUPFAM" id="SSF50891">
    <property type="entry name" value="Cyclophilin-like"/>
    <property type="match status" value="1"/>
</dbReference>
<dbReference type="InterPro" id="IPR002130">
    <property type="entry name" value="Cyclophilin-type_PPIase_dom"/>
</dbReference>
<name>A0A0G0GXV2_9BACT</name>
<dbReference type="CDD" id="cd00317">
    <property type="entry name" value="cyclophilin"/>
    <property type="match status" value="1"/>
</dbReference>
<proteinExistence type="inferred from homology"/>
<comment type="function">
    <text evidence="3">PPIases accelerate the folding of proteins. It catalyzes the cis-trans isomerization of proline imidic peptide bonds in oligopeptides.</text>
</comment>
<dbReference type="EC" id="5.2.1.8" evidence="3"/>
<accession>A0A0G0GXV2</accession>
<dbReference type="Proteomes" id="UP000034852">
    <property type="component" value="Unassembled WGS sequence"/>
</dbReference>
<keyword evidence="4" id="KW-0472">Membrane</keyword>
<comment type="similarity">
    <text evidence="3">Belongs to the cyclophilin-type PPIase family.</text>
</comment>
<feature type="transmembrane region" description="Helical" evidence="4">
    <location>
        <begin position="7"/>
        <end position="26"/>
    </location>
</feature>
<keyword evidence="4" id="KW-0812">Transmembrane</keyword>
<gene>
    <name evidence="6" type="ORF">US52_C0044G0002</name>
</gene>
<evidence type="ECO:0000256" key="1">
    <source>
        <dbReference type="ARBA" id="ARBA00023110"/>
    </source>
</evidence>
<evidence type="ECO:0000256" key="3">
    <source>
        <dbReference type="RuleBase" id="RU363019"/>
    </source>
</evidence>
<keyword evidence="4" id="KW-1133">Transmembrane helix</keyword>
<dbReference type="AlphaFoldDB" id="A0A0G0GXV2"/>
<dbReference type="InterPro" id="IPR029000">
    <property type="entry name" value="Cyclophilin-like_dom_sf"/>
</dbReference>
<evidence type="ECO:0000259" key="5">
    <source>
        <dbReference type="PROSITE" id="PS50072"/>
    </source>
</evidence>
<reference evidence="6 7" key="1">
    <citation type="journal article" date="2015" name="Nature">
        <title>rRNA introns, odd ribosomes, and small enigmatic genomes across a large radiation of phyla.</title>
        <authorList>
            <person name="Brown C.T."/>
            <person name="Hug L.A."/>
            <person name="Thomas B.C."/>
            <person name="Sharon I."/>
            <person name="Castelle C.J."/>
            <person name="Singh A."/>
            <person name="Wilkins M.J."/>
            <person name="Williams K.H."/>
            <person name="Banfield J.F."/>
        </authorList>
    </citation>
    <scope>NUCLEOTIDE SEQUENCE [LARGE SCALE GENOMIC DNA]</scope>
</reference>
<comment type="catalytic activity">
    <reaction evidence="3">
        <text>[protein]-peptidylproline (omega=180) = [protein]-peptidylproline (omega=0)</text>
        <dbReference type="Rhea" id="RHEA:16237"/>
        <dbReference type="Rhea" id="RHEA-COMP:10747"/>
        <dbReference type="Rhea" id="RHEA-COMP:10748"/>
        <dbReference type="ChEBI" id="CHEBI:83833"/>
        <dbReference type="ChEBI" id="CHEBI:83834"/>
        <dbReference type="EC" id="5.2.1.8"/>
    </reaction>
</comment>
<dbReference type="InterPro" id="IPR044666">
    <property type="entry name" value="Cyclophilin_A-like"/>
</dbReference>
<evidence type="ECO:0000313" key="7">
    <source>
        <dbReference type="Proteomes" id="UP000034852"/>
    </source>
</evidence>
<sequence>MFKENRPFWIYIIGIIVLMVFLYFVMVSYEFPFVGFLTGKPDEKEFKYDEVPVMAIQSSKDYRAKVHTNKGTIEIDLYEDNAPQAVNSFVFLSNEGYYEEVKFHRVIKDFLVQVGSRNTVNDDPDDDALGYPGYYFDDEINWSSLGLDKTKQDELAGAGYSNDTKVQSRRLEKYSVAMANAGPDTNGSQFFILLASSSDSRIEKLQGRHTVFGSVVSGFDVLEKLNDAPVENPENETLSRPKGDYHITSIEIVAL</sequence>
<evidence type="ECO:0000256" key="2">
    <source>
        <dbReference type="ARBA" id="ARBA00023235"/>
    </source>
</evidence>
<dbReference type="PANTHER" id="PTHR45625:SF4">
    <property type="entry name" value="PEPTIDYLPROLYL ISOMERASE DOMAIN AND WD REPEAT-CONTAINING PROTEIN 1"/>
    <property type="match status" value="1"/>
</dbReference>
<dbReference type="Gene3D" id="2.40.100.10">
    <property type="entry name" value="Cyclophilin-like"/>
    <property type="match status" value="1"/>
</dbReference>
<dbReference type="GO" id="GO:0003755">
    <property type="term" value="F:peptidyl-prolyl cis-trans isomerase activity"/>
    <property type="evidence" value="ECO:0007669"/>
    <property type="project" value="UniProtKB-UniRule"/>
</dbReference>